<protein>
    <submittedName>
        <fullName evidence="2">Uncharacterized protein</fullName>
    </submittedName>
</protein>
<name>A0AAJ1BCA2_9ACTO</name>
<reference evidence="2" key="1">
    <citation type="submission" date="2022-01" db="EMBL/GenBank/DDBJ databases">
        <title>Collection of gut derived symbiotic bacterial strains cultured from healthy donors.</title>
        <authorList>
            <person name="Lin H."/>
            <person name="Kohout C."/>
            <person name="Waligurski E."/>
            <person name="Pamer E.G."/>
        </authorList>
    </citation>
    <scope>NUCLEOTIDE SEQUENCE</scope>
    <source>
        <strain evidence="2">DFI.7.46</strain>
    </source>
</reference>
<evidence type="ECO:0000313" key="3">
    <source>
        <dbReference type="Proteomes" id="UP001200537"/>
    </source>
</evidence>
<dbReference type="Proteomes" id="UP001200537">
    <property type="component" value="Unassembled WGS sequence"/>
</dbReference>
<evidence type="ECO:0000256" key="1">
    <source>
        <dbReference type="SAM" id="Phobius"/>
    </source>
</evidence>
<proteinExistence type="predicted"/>
<evidence type="ECO:0000313" key="2">
    <source>
        <dbReference type="EMBL" id="MCG4618016.1"/>
    </source>
</evidence>
<gene>
    <name evidence="2" type="ORF">L0M99_05865</name>
</gene>
<organism evidence="2 3">
    <name type="scientific">Varibaculum cambriense</name>
    <dbReference type="NCBI Taxonomy" id="184870"/>
    <lineage>
        <taxon>Bacteria</taxon>
        <taxon>Bacillati</taxon>
        <taxon>Actinomycetota</taxon>
        <taxon>Actinomycetes</taxon>
        <taxon>Actinomycetales</taxon>
        <taxon>Actinomycetaceae</taxon>
        <taxon>Varibaculum</taxon>
    </lineage>
</organism>
<keyword evidence="1" id="KW-1133">Transmembrane helix</keyword>
<keyword evidence="1" id="KW-0472">Membrane</keyword>
<feature type="transmembrane region" description="Helical" evidence="1">
    <location>
        <begin position="22"/>
        <end position="53"/>
    </location>
</feature>
<comment type="caution">
    <text evidence="2">The sequence shown here is derived from an EMBL/GenBank/DDBJ whole genome shotgun (WGS) entry which is preliminary data.</text>
</comment>
<feature type="transmembrane region" description="Helical" evidence="1">
    <location>
        <begin position="65"/>
        <end position="88"/>
    </location>
</feature>
<keyword evidence="1" id="KW-0812">Transmembrane</keyword>
<accession>A0AAJ1BCA2</accession>
<sequence length="132" mass="14779">MGTLAVLVGHNYFQKHKLWPDFFMILGMAVSFLDFLTYPVLALGIPLVMYVIVRQEAGILKIIGLSCSWAAGYIGFWSLKWILGAIFAGKPLSSVKEYILFRLDSSGRGEDLANRYAFNRLDGVKNNVNEVT</sequence>
<dbReference type="RefSeq" id="WP_238128067.1">
    <property type="nucleotide sequence ID" value="NZ_JAGZVZ010000002.1"/>
</dbReference>
<dbReference type="EMBL" id="JAKNHJ010000010">
    <property type="protein sequence ID" value="MCG4618016.1"/>
    <property type="molecule type" value="Genomic_DNA"/>
</dbReference>
<dbReference type="AlphaFoldDB" id="A0AAJ1BCA2"/>